<feature type="binding site" evidence="6">
    <location>
        <position position="86"/>
    </location>
    <ligand>
        <name>[4Fe-4S] cluster</name>
        <dbReference type="ChEBI" id="CHEBI:49883"/>
        <note>4Fe-4S-S-AdoMet</note>
    </ligand>
</feature>
<dbReference type="GO" id="GO:0051539">
    <property type="term" value="F:4 iron, 4 sulfur cluster binding"/>
    <property type="evidence" value="ECO:0007669"/>
    <property type="project" value="UniProtKB-KW"/>
</dbReference>
<reference evidence="8 9" key="1">
    <citation type="journal article" date="2011" name="Stand. Genomic Sci.">
        <title>Complete genome sequence of Syntrophobotulus glycolicus type strain (FlGlyR).</title>
        <authorList>
            <person name="Han C."/>
            <person name="Mwirichia R."/>
            <person name="Chertkov O."/>
            <person name="Held B."/>
            <person name="Lapidus A."/>
            <person name="Nolan M."/>
            <person name="Lucas S."/>
            <person name="Hammon N."/>
            <person name="Deshpande S."/>
            <person name="Cheng J.F."/>
            <person name="Tapia R."/>
            <person name="Goodwin L."/>
            <person name="Pitluck S."/>
            <person name="Huntemann M."/>
            <person name="Liolios K."/>
            <person name="Ivanova N."/>
            <person name="Pagani I."/>
            <person name="Mavromatis K."/>
            <person name="Ovchinikova G."/>
            <person name="Pati A."/>
            <person name="Chen A."/>
            <person name="Palaniappan K."/>
            <person name="Land M."/>
            <person name="Hauser L."/>
            <person name="Brambilla E.M."/>
            <person name="Rohde M."/>
            <person name="Spring S."/>
            <person name="Sikorski J."/>
            <person name="Goker M."/>
            <person name="Woyke T."/>
            <person name="Bristow J."/>
            <person name="Eisen J.A."/>
            <person name="Markowitz V."/>
            <person name="Hugenholtz P."/>
            <person name="Kyrpides N.C."/>
            <person name="Klenk H.P."/>
            <person name="Detter J.C."/>
        </authorList>
    </citation>
    <scope>NUCLEOTIDE SEQUENCE [LARGE SCALE GENOMIC DNA]</scope>
    <source>
        <strain evidence="9">DSM 8271 / FlGlyR</strain>
    </source>
</reference>
<gene>
    <name evidence="8" type="ordered locus">Sgly_1588</name>
</gene>
<proteinExistence type="predicted"/>
<sequence>MKEAVLYQKIDENKVKCAVCNQRCMIADGQRGICGVRENNKGILWALNDGKTIAVNIDPIEKKPLFHFLPGTKTYSFAAAGCNFRCSWCQNWEIAQSPKPHKLVQGLDILPEEHVKRALAHHCLSVSYTYSEPTIYVEYALETMKLARDNGLKNIWVTNGYLSMETMQLVTPFLDAANVDFKGPDDSVYEKYCGGKAGYVMESLKYLYLAGVHIEITTLLVPGVNDQAGQIENIARFIAAELSPEVPWHISRFFPAWKMTDTPVTPLETMNMAKETGRKNGLKNVYLGNV</sequence>
<comment type="cofactor">
    <cofactor evidence="6">
        <name>[4Fe-4S] cluster</name>
        <dbReference type="ChEBI" id="CHEBI:49883"/>
    </cofactor>
    <text evidence="6">Binds 1 [4Fe-4S] cluster. The cluster is coordinated with 3 cysteines and an exchangeable S-adenosyl-L-methionine.</text>
</comment>
<evidence type="ECO:0000313" key="9">
    <source>
        <dbReference type="Proteomes" id="UP000007488"/>
    </source>
</evidence>
<dbReference type="NCBIfam" id="TIGR04337">
    <property type="entry name" value="AmmeMemoSam_rS"/>
    <property type="match status" value="1"/>
</dbReference>
<dbReference type="Pfam" id="PF04055">
    <property type="entry name" value="Radical_SAM"/>
    <property type="match status" value="1"/>
</dbReference>
<dbReference type="PANTHER" id="PTHR30352">
    <property type="entry name" value="PYRUVATE FORMATE-LYASE-ACTIVATING ENZYME"/>
    <property type="match status" value="1"/>
</dbReference>
<evidence type="ECO:0000256" key="5">
    <source>
        <dbReference type="ARBA" id="ARBA00023014"/>
    </source>
</evidence>
<dbReference type="InterPro" id="IPR016431">
    <property type="entry name" value="Pyrv-formate_lyase-activ_prd"/>
</dbReference>
<feature type="domain" description="Radical SAM core" evidence="7">
    <location>
        <begin position="67"/>
        <end position="283"/>
    </location>
</feature>
<name>F0SXQ3_SYNGF</name>
<dbReference type="InterPro" id="IPR058240">
    <property type="entry name" value="rSAM_sf"/>
</dbReference>
<keyword evidence="1" id="KW-0004">4Fe-4S</keyword>
<organism evidence="8 9">
    <name type="scientific">Syntrophobotulus glycolicus (strain DSM 8271 / FlGlyR)</name>
    <dbReference type="NCBI Taxonomy" id="645991"/>
    <lineage>
        <taxon>Bacteria</taxon>
        <taxon>Bacillati</taxon>
        <taxon>Bacillota</taxon>
        <taxon>Clostridia</taxon>
        <taxon>Eubacteriales</taxon>
        <taxon>Desulfitobacteriaceae</taxon>
        <taxon>Syntrophobotulus</taxon>
    </lineage>
</organism>
<reference evidence="9" key="2">
    <citation type="submission" date="2011-02" db="EMBL/GenBank/DDBJ databases">
        <title>The complete genome of Syntrophobotulus glycolicus DSM 8271.</title>
        <authorList>
            <person name="Lucas S."/>
            <person name="Copeland A."/>
            <person name="Lapidus A."/>
            <person name="Bruce D."/>
            <person name="Goodwin L."/>
            <person name="Pitluck S."/>
            <person name="Kyrpides N."/>
            <person name="Mavromatis K."/>
            <person name="Pagani I."/>
            <person name="Ivanova N."/>
            <person name="Mikhailova N."/>
            <person name="Chertkov O."/>
            <person name="Held B."/>
            <person name="Detter J.C."/>
            <person name="Tapia R."/>
            <person name="Han C."/>
            <person name="Land M."/>
            <person name="Hauser L."/>
            <person name="Markowitz V."/>
            <person name="Cheng J.-F."/>
            <person name="Hugenholtz P."/>
            <person name="Woyke T."/>
            <person name="Wu D."/>
            <person name="Spring S."/>
            <person name="Schroeder M."/>
            <person name="Brambilla E."/>
            <person name="Klenk H.-P."/>
            <person name="Eisen J.A."/>
        </authorList>
    </citation>
    <scope>NUCLEOTIDE SEQUENCE [LARGE SCALE GENOMIC DNA]</scope>
    <source>
        <strain evidence="9">DSM 8271 / FlGlyR</strain>
    </source>
</reference>
<dbReference type="PANTHER" id="PTHR30352:SF5">
    <property type="entry name" value="PYRUVATE FORMATE-LYASE 1-ACTIVATING ENZYME"/>
    <property type="match status" value="1"/>
</dbReference>
<dbReference type="eggNOG" id="COG1180">
    <property type="taxonomic scope" value="Bacteria"/>
</dbReference>
<keyword evidence="5 6" id="KW-0411">Iron-sulfur</keyword>
<dbReference type="InterPro" id="IPR007197">
    <property type="entry name" value="rSAM"/>
</dbReference>
<evidence type="ECO:0000256" key="1">
    <source>
        <dbReference type="ARBA" id="ARBA00022485"/>
    </source>
</evidence>
<keyword evidence="4 6" id="KW-0408">Iron</keyword>
<dbReference type="Gene3D" id="3.20.20.70">
    <property type="entry name" value="Aldolase class I"/>
    <property type="match status" value="1"/>
</dbReference>
<dbReference type="Proteomes" id="UP000007488">
    <property type="component" value="Chromosome"/>
</dbReference>
<keyword evidence="2 6" id="KW-0949">S-adenosyl-L-methionine</keyword>
<keyword evidence="9" id="KW-1185">Reference proteome</keyword>
<dbReference type="AlphaFoldDB" id="F0SXQ3"/>
<dbReference type="EMBL" id="CP002547">
    <property type="protein sequence ID" value="ADY55886.1"/>
    <property type="molecule type" value="Genomic_DNA"/>
</dbReference>
<evidence type="ECO:0000256" key="6">
    <source>
        <dbReference type="PIRSR" id="PIRSR004869-50"/>
    </source>
</evidence>
<dbReference type="GO" id="GO:0003824">
    <property type="term" value="F:catalytic activity"/>
    <property type="evidence" value="ECO:0007669"/>
    <property type="project" value="InterPro"/>
</dbReference>
<evidence type="ECO:0000259" key="7">
    <source>
        <dbReference type="PROSITE" id="PS51918"/>
    </source>
</evidence>
<evidence type="ECO:0000256" key="3">
    <source>
        <dbReference type="ARBA" id="ARBA00022723"/>
    </source>
</evidence>
<feature type="binding site" evidence="6">
    <location>
        <position position="89"/>
    </location>
    <ligand>
        <name>[4Fe-4S] cluster</name>
        <dbReference type="ChEBI" id="CHEBI:49883"/>
        <note>4Fe-4S-S-AdoMet</note>
    </ligand>
</feature>
<dbReference type="CDD" id="cd01335">
    <property type="entry name" value="Radical_SAM"/>
    <property type="match status" value="1"/>
</dbReference>
<dbReference type="OrthoDB" id="9778883at2"/>
<dbReference type="RefSeq" id="WP_013624756.1">
    <property type="nucleotide sequence ID" value="NC_015172.1"/>
</dbReference>
<dbReference type="STRING" id="645991.Sgly_1588"/>
<dbReference type="KEGG" id="sgy:Sgly_1588"/>
<feature type="binding site" evidence="6">
    <location>
        <position position="82"/>
    </location>
    <ligand>
        <name>[4Fe-4S] cluster</name>
        <dbReference type="ChEBI" id="CHEBI:49883"/>
        <note>4Fe-4S-S-AdoMet</note>
    </ligand>
</feature>
<dbReference type="InterPro" id="IPR027596">
    <property type="entry name" value="AmmeMemoSam_rS"/>
</dbReference>
<evidence type="ECO:0000256" key="2">
    <source>
        <dbReference type="ARBA" id="ARBA00022691"/>
    </source>
</evidence>
<dbReference type="PROSITE" id="PS51918">
    <property type="entry name" value="RADICAL_SAM"/>
    <property type="match status" value="1"/>
</dbReference>
<accession>F0SXQ3</accession>
<dbReference type="HOGENOM" id="CLU_044176_1_0_9"/>
<dbReference type="GO" id="GO:0046872">
    <property type="term" value="F:metal ion binding"/>
    <property type="evidence" value="ECO:0007669"/>
    <property type="project" value="UniProtKB-KW"/>
</dbReference>
<dbReference type="SFLD" id="SFLDS00029">
    <property type="entry name" value="Radical_SAM"/>
    <property type="match status" value="1"/>
</dbReference>
<protein>
    <submittedName>
        <fullName evidence="8">Radical SAM domain protein</fullName>
    </submittedName>
</protein>
<dbReference type="SUPFAM" id="SSF102114">
    <property type="entry name" value="Radical SAM enzymes"/>
    <property type="match status" value="1"/>
</dbReference>
<keyword evidence="3 6" id="KW-0479">Metal-binding</keyword>
<dbReference type="PIRSF" id="PIRSF004869">
    <property type="entry name" value="PflX_prd"/>
    <property type="match status" value="1"/>
</dbReference>
<dbReference type="SFLD" id="SFLDG01101">
    <property type="entry name" value="Uncharacterised_Radical_SAM_Su"/>
    <property type="match status" value="1"/>
</dbReference>
<evidence type="ECO:0000256" key="4">
    <source>
        <dbReference type="ARBA" id="ARBA00023004"/>
    </source>
</evidence>
<dbReference type="InterPro" id="IPR013785">
    <property type="entry name" value="Aldolase_TIM"/>
</dbReference>
<dbReference type="InterPro" id="IPR034457">
    <property type="entry name" value="Organic_radical-activating"/>
</dbReference>
<evidence type="ECO:0000313" key="8">
    <source>
        <dbReference type="EMBL" id="ADY55886.1"/>
    </source>
</evidence>